<proteinExistence type="predicted"/>
<dbReference type="EMBL" id="VFPT01000002">
    <property type="protein sequence ID" value="TQM90509.1"/>
    <property type="molecule type" value="Genomic_DNA"/>
</dbReference>
<accession>A0A543K610</accession>
<organism evidence="1 2">
    <name type="scientific">Roseinatronobacter monicus</name>
    <dbReference type="NCBI Taxonomy" id="393481"/>
    <lineage>
        <taxon>Bacteria</taxon>
        <taxon>Pseudomonadati</taxon>
        <taxon>Pseudomonadota</taxon>
        <taxon>Alphaproteobacteria</taxon>
        <taxon>Rhodobacterales</taxon>
        <taxon>Paracoccaceae</taxon>
        <taxon>Roseinatronobacter</taxon>
    </lineage>
</organism>
<comment type="caution">
    <text evidence="1">The sequence shown here is derived from an EMBL/GenBank/DDBJ whole genome shotgun (WGS) entry which is preliminary data.</text>
</comment>
<keyword evidence="2" id="KW-1185">Reference proteome</keyword>
<evidence type="ECO:0000313" key="1">
    <source>
        <dbReference type="EMBL" id="TQM90509.1"/>
    </source>
</evidence>
<gene>
    <name evidence="1" type="ORF">BD293_3902</name>
</gene>
<dbReference type="AlphaFoldDB" id="A0A543K610"/>
<reference evidence="1 2" key="1">
    <citation type="submission" date="2019-06" db="EMBL/GenBank/DDBJ databases">
        <title>Genomic Encyclopedia of Archaeal and Bacterial Type Strains, Phase II (KMG-II): from individual species to whole genera.</title>
        <authorList>
            <person name="Goeker M."/>
        </authorList>
    </citation>
    <scope>NUCLEOTIDE SEQUENCE [LARGE SCALE GENOMIC DNA]</scope>
    <source>
        <strain evidence="1 2">DSM 18423</strain>
    </source>
</reference>
<sequence length="125" mass="13940">MSTEHDSLNNELDQILEELGVTTTSDDDNEALSMLSAELDGTEFDMGESADVMTMLGIDDDPEMQELGVVARTYDGLSLPLPAHLVKRRPRTWHGQAQSSCSECRCRSWLRFSGWESCALSVWGR</sequence>
<evidence type="ECO:0000313" key="2">
    <source>
        <dbReference type="Proteomes" id="UP000320582"/>
    </source>
</evidence>
<dbReference type="Proteomes" id="UP000320582">
    <property type="component" value="Unassembled WGS sequence"/>
</dbReference>
<protein>
    <submittedName>
        <fullName evidence="1">Uncharacterized protein</fullName>
    </submittedName>
</protein>
<name>A0A543K610_9RHOB</name>